<organism evidence="2 3">
    <name type="scientific">Pueribacillus theae</name>
    <dbReference type="NCBI Taxonomy" id="2171751"/>
    <lineage>
        <taxon>Bacteria</taxon>
        <taxon>Bacillati</taxon>
        <taxon>Bacillota</taxon>
        <taxon>Bacilli</taxon>
        <taxon>Bacillales</taxon>
        <taxon>Bacillaceae</taxon>
        <taxon>Pueribacillus</taxon>
    </lineage>
</organism>
<dbReference type="OrthoDB" id="2381746at2"/>
<evidence type="ECO:0008006" key="4">
    <source>
        <dbReference type="Google" id="ProtNLM"/>
    </source>
</evidence>
<feature type="compositionally biased region" description="Basic and acidic residues" evidence="1">
    <location>
        <begin position="1"/>
        <end position="11"/>
    </location>
</feature>
<name>A0A2U1K705_9BACI</name>
<evidence type="ECO:0000256" key="1">
    <source>
        <dbReference type="SAM" id="MobiDB-lite"/>
    </source>
</evidence>
<feature type="compositionally biased region" description="Basic and acidic residues" evidence="1">
    <location>
        <begin position="68"/>
        <end position="91"/>
    </location>
</feature>
<evidence type="ECO:0000313" key="3">
    <source>
        <dbReference type="Proteomes" id="UP000245998"/>
    </source>
</evidence>
<sequence length="101" mass="11731">MEEKNEYKPESQNDNNSLVAQADKMSETVTNTLVKGILRKHGVTKEKLNPLDEEQKEELRKMVRDLQKQVEELRNPKVITEDTPKKSEKTVNTRGRRKGLL</sequence>
<keyword evidence="3" id="KW-1185">Reference proteome</keyword>
<feature type="region of interest" description="Disordered" evidence="1">
    <location>
        <begin position="68"/>
        <end position="101"/>
    </location>
</feature>
<gene>
    <name evidence="2" type="ORF">DCC39_04725</name>
</gene>
<dbReference type="AlphaFoldDB" id="A0A2U1K705"/>
<feature type="region of interest" description="Disordered" evidence="1">
    <location>
        <begin position="1"/>
        <end position="24"/>
    </location>
</feature>
<dbReference type="Proteomes" id="UP000245998">
    <property type="component" value="Unassembled WGS sequence"/>
</dbReference>
<dbReference type="RefSeq" id="WP_116553734.1">
    <property type="nucleotide sequence ID" value="NZ_QCZG01000006.1"/>
</dbReference>
<comment type="caution">
    <text evidence="2">The sequence shown here is derived from an EMBL/GenBank/DDBJ whole genome shotgun (WGS) entry which is preliminary data.</text>
</comment>
<protein>
    <recommendedName>
        <fullName evidence="4">Spore coat protein</fullName>
    </recommendedName>
</protein>
<reference evidence="2 3" key="1">
    <citation type="submission" date="2018-04" db="EMBL/GenBank/DDBJ databases">
        <title>Camelliibacillus theae gen. nov., sp. nov., isolated from Pu'er tea.</title>
        <authorList>
            <person name="Niu L."/>
        </authorList>
    </citation>
    <scope>NUCLEOTIDE SEQUENCE [LARGE SCALE GENOMIC DNA]</scope>
    <source>
        <strain evidence="2 3">T8</strain>
    </source>
</reference>
<dbReference type="EMBL" id="QCZG01000006">
    <property type="protein sequence ID" value="PWA12743.1"/>
    <property type="molecule type" value="Genomic_DNA"/>
</dbReference>
<evidence type="ECO:0000313" key="2">
    <source>
        <dbReference type="EMBL" id="PWA12743.1"/>
    </source>
</evidence>
<proteinExistence type="predicted"/>
<accession>A0A2U1K705</accession>